<keyword evidence="4" id="KW-1185">Reference proteome</keyword>
<dbReference type="InterPro" id="IPR016024">
    <property type="entry name" value="ARM-type_fold"/>
</dbReference>
<dbReference type="Proteomes" id="UP000664417">
    <property type="component" value="Unassembled WGS sequence"/>
</dbReference>
<dbReference type="PROSITE" id="PS51977">
    <property type="entry name" value="WGR"/>
    <property type="match status" value="1"/>
</dbReference>
<dbReference type="EMBL" id="JAFREP010000002">
    <property type="protein sequence ID" value="MBO1317208.1"/>
    <property type="molecule type" value="Genomic_DNA"/>
</dbReference>
<gene>
    <name evidence="2" type="ORF">J3U88_01965</name>
    <name evidence="3" type="ORF">J3U88_08600</name>
</gene>
<dbReference type="EMBL" id="JAFREP010000006">
    <property type="protein sequence ID" value="MBO1318514.1"/>
    <property type="molecule type" value="Genomic_DNA"/>
</dbReference>
<proteinExistence type="predicted"/>
<sequence length="1040" mass="117091">MKLERQTRLFFRKGASDKVYEVDLCRVGEDAYVVNFRYGPSGGNLRHGSKTPLPVGLAEAETVFDKLVASKTKKGYQPLVDGPGAAEETQAADLPNLDQALSHGDRVILEQAFLAAQNLTRRGGRTLTRLLWRIGERRLDGAQAIIRPHLKSKDDRMVHTACWVIARCGYRELLPDLAPILQQKKRPAWLKVWIRETRFHLLSPEERAAAAEQFTAELPLEQAQALAAPDEVVAWFLKNFQSPNFEKSSLLHDLYHFDVPAYRPALLALLQNIPLEPPYWPHLRFIFKAAILREDWAVFAVLSHRIHTTKAKWAYGYATIDWDYINIYNEARKTTSRVGFTRETRKYLVKRSWRELTRAARDRPETFVQMAGQLLLQFRDSDNRNIPSRSMYQWETDQDRLIHYPPFADLFAFSMLLFGKSDRFEVIQDSARLRYTIDAYDGNRPAATRDQREEPYPELWDQFPHALVPLLDGAKHHEVHRFAVKALRANPSYHEAITDEHLAAWLGSAYEETQAFAVELIEKRLQPDPFPVAMLTTLLRAEVAAAHQLAADFMRAHPRPTRESAVLVVTAGIHAAAEVRRVIADVLAGGVLALPDQAQIGRTLLAALVGLAEDTPHALLDEAYNLFAGPLATYLRRIDLEQIMRLLEHPAAAVQGFAGRLLRDHETPAEEFPQQVFAALLDAEDPRVRAAGVTLVGKLPLETLLHRDSLVLAAVLSAHAPVRHAAVPLVERIAAAHRGFAVLLAQTLCRHLLRKVADETQHADLAHLLANPLKSALAEIEKDTVWKMSRSAYRFARQAAGEIVSQAWVPGELNVRDWVLLAHSDQQKLRDFGVGACRDFAPRLLDDLAEAVRLPDTDWEDTRDAAFVLFRAEPVFSALAPTHLVALCDSTRPEVRAFGYELLTARFEKGQGREFLLKLSEHPAADMQLLASNWLLDHAEPSAAGLRALQPYLTTVLMRVNRSRVAKTRIYAFLAEQVGGDRDRAEVVRDILAPISQTIAVGDRDRCMAILHQCATEYPECVGPVRVVAAPIRERRKRGV</sequence>
<evidence type="ECO:0000313" key="4">
    <source>
        <dbReference type="Proteomes" id="UP000664417"/>
    </source>
</evidence>
<protein>
    <recommendedName>
        <fullName evidence="1">WGR domain-containing protein</fullName>
    </recommendedName>
</protein>
<comment type="caution">
    <text evidence="2">The sequence shown here is derived from an EMBL/GenBank/DDBJ whole genome shotgun (WGS) entry which is preliminary data.</text>
</comment>
<name>A0A8J7U0L7_9BACT</name>
<dbReference type="RefSeq" id="WP_207856445.1">
    <property type="nucleotide sequence ID" value="NZ_JAFREP010000002.1"/>
</dbReference>
<evidence type="ECO:0000313" key="3">
    <source>
        <dbReference type="EMBL" id="MBO1318514.1"/>
    </source>
</evidence>
<dbReference type="InterPro" id="IPR008893">
    <property type="entry name" value="WGR_domain"/>
</dbReference>
<reference evidence="2" key="1">
    <citation type="submission" date="2021-03" db="EMBL/GenBank/DDBJ databases">
        <authorList>
            <person name="Wang G."/>
        </authorList>
    </citation>
    <scope>NUCLEOTIDE SEQUENCE</scope>
    <source>
        <strain evidence="2">KCTC 12899</strain>
    </source>
</reference>
<dbReference type="SUPFAM" id="SSF48371">
    <property type="entry name" value="ARM repeat"/>
    <property type="match status" value="1"/>
</dbReference>
<dbReference type="AlphaFoldDB" id="A0A8J7U0L7"/>
<dbReference type="CDD" id="cd07998">
    <property type="entry name" value="WGR_DNA_ligase"/>
    <property type="match status" value="1"/>
</dbReference>
<dbReference type="SMART" id="SM00773">
    <property type="entry name" value="WGR"/>
    <property type="match status" value="1"/>
</dbReference>
<feature type="domain" description="WGR" evidence="1">
    <location>
        <begin position="1"/>
        <end position="89"/>
    </location>
</feature>
<evidence type="ECO:0000259" key="1">
    <source>
        <dbReference type="PROSITE" id="PS51977"/>
    </source>
</evidence>
<dbReference type="Gene3D" id="2.20.140.10">
    <property type="entry name" value="WGR domain"/>
    <property type="match status" value="1"/>
</dbReference>
<organism evidence="2 4">
    <name type="scientific">Acanthopleuribacter pedis</name>
    <dbReference type="NCBI Taxonomy" id="442870"/>
    <lineage>
        <taxon>Bacteria</taxon>
        <taxon>Pseudomonadati</taxon>
        <taxon>Acidobacteriota</taxon>
        <taxon>Holophagae</taxon>
        <taxon>Acanthopleuribacterales</taxon>
        <taxon>Acanthopleuribacteraceae</taxon>
        <taxon>Acanthopleuribacter</taxon>
    </lineage>
</organism>
<evidence type="ECO:0000313" key="2">
    <source>
        <dbReference type="EMBL" id="MBO1317208.1"/>
    </source>
</evidence>
<accession>A0A8J7U0L7</accession>